<sequence>MGYTRGSGVKCGGRVDRIRPCGYMAVTFMSVVMPGKALKAGGSRVLFTLNAVRRQCQLVFPCHTVGPYGGHRIRALHDAVALGNDLPVTQGNAVGLCGTISAMGRARHSLRYRDSSLDHGGYARMVKHALCSTQSTSTDFNPSGGRRFGSRRRGEW</sequence>
<reference evidence="1" key="1">
    <citation type="submission" date="2021-05" db="EMBL/GenBank/DDBJ databases">
        <authorList>
            <person name="Pan Q."/>
            <person name="Jouanno E."/>
            <person name="Zahm M."/>
            <person name="Klopp C."/>
            <person name="Cabau C."/>
            <person name="Louis A."/>
            <person name="Berthelot C."/>
            <person name="Parey E."/>
            <person name="Roest Crollius H."/>
            <person name="Montfort J."/>
            <person name="Robinson-Rechavi M."/>
            <person name="Bouchez O."/>
            <person name="Lampietro C."/>
            <person name="Lopez Roques C."/>
            <person name="Donnadieu C."/>
            <person name="Postlethwait J."/>
            <person name="Bobe J."/>
            <person name="Dillon D."/>
            <person name="Chandos A."/>
            <person name="von Hippel F."/>
            <person name="Guiguen Y."/>
        </authorList>
    </citation>
    <scope>NUCLEOTIDE SEQUENCE</scope>
    <source>
        <strain evidence="1">YG-Jan2019</strain>
    </source>
</reference>
<dbReference type="EMBL" id="CM055729">
    <property type="protein sequence ID" value="KAJ8015265.1"/>
    <property type="molecule type" value="Genomic_DNA"/>
</dbReference>
<proteinExistence type="predicted"/>
<comment type="caution">
    <text evidence="1">The sequence shown here is derived from an EMBL/GenBank/DDBJ whole genome shotgun (WGS) entry which is preliminary data.</text>
</comment>
<dbReference type="Proteomes" id="UP001157502">
    <property type="component" value="Chromosome 2"/>
</dbReference>
<keyword evidence="2" id="KW-1185">Reference proteome</keyword>
<accession>A0ACC2HI09</accession>
<gene>
    <name evidence="1" type="ORF">DPEC_G00024330</name>
</gene>
<protein>
    <submittedName>
        <fullName evidence="1">Uncharacterized protein</fullName>
    </submittedName>
</protein>
<evidence type="ECO:0000313" key="2">
    <source>
        <dbReference type="Proteomes" id="UP001157502"/>
    </source>
</evidence>
<name>A0ACC2HI09_DALPE</name>
<evidence type="ECO:0000313" key="1">
    <source>
        <dbReference type="EMBL" id="KAJ8015265.1"/>
    </source>
</evidence>
<organism evidence="1 2">
    <name type="scientific">Dallia pectoralis</name>
    <name type="common">Alaska blackfish</name>
    <dbReference type="NCBI Taxonomy" id="75939"/>
    <lineage>
        <taxon>Eukaryota</taxon>
        <taxon>Metazoa</taxon>
        <taxon>Chordata</taxon>
        <taxon>Craniata</taxon>
        <taxon>Vertebrata</taxon>
        <taxon>Euteleostomi</taxon>
        <taxon>Actinopterygii</taxon>
        <taxon>Neopterygii</taxon>
        <taxon>Teleostei</taxon>
        <taxon>Protacanthopterygii</taxon>
        <taxon>Esociformes</taxon>
        <taxon>Umbridae</taxon>
        <taxon>Dallia</taxon>
    </lineage>
</organism>